<dbReference type="SUPFAM" id="SSF54001">
    <property type="entry name" value="Cysteine proteinases"/>
    <property type="match status" value="1"/>
</dbReference>
<sequence length="240" mass="24085">MGRHSITLPVDVKSSNAVRGLAIASALGVLAGAGIPVAMAAPQAEGKVAPEGTANASVSLNKGTAKVAKEQEAQSVVLGGSDAEGWELQNLAVDASLDSPVVEASEAVREVAPRAGGSSTVAAASAAPAIASGDIASIARAYSGVPYVWGGSTPSGWDCSGFTSWVYAQVGISLPHSSEAQLRRGTVVSAAQAQPGDIVYWPGHVGIYTGNGMYVAAHTPAQGTSEATLYGNPTFVRIGR</sequence>
<dbReference type="Gene3D" id="3.90.1720.10">
    <property type="entry name" value="endopeptidase domain like (from Nostoc punctiforme)"/>
    <property type="match status" value="1"/>
</dbReference>
<accession>D7BKX4</accession>
<evidence type="ECO:0000313" key="6">
    <source>
        <dbReference type="EMBL" id="ADH93304.1"/>
    </source>
</evidence>
<evidence type="ECO:0000256" key="1">
    <source>
        <dbReference type="ARBA" id="ARBA00007074"/>
    </source>
</evidence>
<evidence type="ECO:0000256" key="2">
    <source>
        <dbReference type="ARBA" id="ARBA00022670"/>
    </source>
</evidence>
<proteinExistence type="inferred from homology"/>
<feature type="domain" description="NlpC/P60" evidence="5">
    <location>
        <begin position="129"/>
        <end position="240"/>
    </location>
</feature>
<dbReference type="Proteomes" id="UP000000376">
    <property type="component" value="Chromosome"/>
</dbReference>
<gene>
    <name evidence="6" type="ordered locus">Arch_1617</name>
</gene>
<dbReference type="Pfam" id="PF00877">
    <property type="entry name" value="NLPC_P60"/>
    <property type="match status" value="1"/>
</dbReference>
<evidence type="ECO:0000256" key="3">
    <source>
        <dbReference type="ARBA" id="ARBA00022801"/>
    </source>
</evidence>
<dbReference type="eggNOG" id="COG0791">
    <property type="taxonomic scope" value="Bacteria"/>
</dbReference>
<keyword evidence="3" id="KW-0378">Hydrolase</keyword>
<keyword evidence="7" id="KW-1185">Reference proteome</keyword>
<dbReference type="GO" id="GO:0008234">
    <property type="term" value="F:cysteine-type peptidase activity"/>
    <property type="evidence" value="ECO:0007669"/>
    <property type="project" value="UniProtKB-KW"/>
</dbReference>
<dbReference type="InterPro" id="IPR038765">
    <property type="entry name" value="Papain-like_cys_pep_sf"/>
</dbReference>
<comment type="similarity">
    <text evidence="1">Belongs to the peptidase C40 family.</text>
</comment>
<keyword evidence="2" id="KW-0645">Protease</keyword>
<name>D7BKX4_ARCHD</name>
<dbReference type="OrthoDB" id="9815778at2"/>
<dbReference type="KEGG" id="ahe:Arch_1617"/>
<evidence type="ECO:0000313" key="7">
    <source>
        <dbReference type="Proteomes" id="UP000000376"/>
    </source>
</evidence>
<dbReference type="InterPro" id="IPR000064">
    <property type="entry name" value="NLP_P60_dom"/>
</dbReference>
<reference evidence="6 7" key="1">
    <citation type="journal article" date="2010" name="Stand. Genomic Sci.">
        <title>Complete genome sequence of Arcanobacterium haemolyticum type strain (11018).</title>
        <authorList>
            <person name="Yasawong M."/>
            <person name="Teshima H."/>
            <person name="Lapidus A."/>
            <person name="Nolan M."/>
            <person name="Lucas S."/>
            <person name="Glavina Del Rio T."/>
            <person name="Tice H."/>
            <person name="Cheng J."/>
            <person name="Bruce D."/>
            <person name="Detter C."/>
            <person name="Tapia R."/>
            <person name="Han C."/>
            <person name="Goodwin L."/>
            <person name="Pitluck S."/>
            <person name="Liolios K."/>
            <person name="Ivanova N."/>
            <person name="Mavromatis K."/>
            <person name="Mikhailova N."/>
            <person name="Pati A."/>
            <person name="Chen A."/>
            <person name="Palaniappan K."/>
            <person name="Land M."/>
            <person name="Hauser L."/>
            <person name="Chang Y."/>
            <person name="Jeffries C."/>
            <person name="Rohde M."/>
            <person name="Sikorski J."/>
            <person name="Pukall R."/>
            <person name="Goker M."/>
            <person name="Woyke T."/>
            <person name="Bristow J."/>
            <person name="Eisen J."/>
            <person name="Markowitz V."/>
            <person name="Hugenholtz P."/>
            <person name="Kyrpides N."/>
            <person name="Klenk H."/>
        </authorList>
    </citation>
    <scope>NUCLEOTIDE SEQUENCE [LARGE SCALE GENOMIC DNA]</scope>
    <source>
        <strain evidence="7">ATCC 9345 / DSM 20595 / CCUG 17215 / LMG 16163 / NBRC 15585 / NCTC 8452 / 11018</strain>
    </source>
</reference>
<dbReference type="PANTHER" id="PTHR47053:SF1">
    <property type="entry name" value="MUREIN DD-ENDOPEPTIDASE MEPH-RELATED"/>
    <property type="match status" value="1"/>
</dbReference>
<dbReference type="PANTHER" id="PTHR47053">
    <property type="entry name" value="MUREIN DD-ENDOPEPTIDASE MEPH-RELATED"/>
    <property type="match status" value="1"/>
</dbReference>
<dbReference type="GO" id="GO:0006508">
    <property type="term" value="P:proteolysis"/>
    <property type="evidence" value="ECO:0007669"/>
    <property type="project" value="UniProtKB-KW"/>
</dbReference>
<dbReference type="HOGENOM" id="CLU_016043_1_7_11"/>
<dbReference type="InterPro" id="IPR051202">
    <property type="entry name" value="Peptidase_C40"/>
</dbReference>
<dbReference type="AlphaFoldDB" id="D7BKX4"/>
<organism evidence="6 7">
    <name type="scientific">Arcanobacterium haemolyticum (strain ATCC 9345 / DSM 20595 / CCM 5947 / CCUG 17215 / LMG 16163 / NBRC 15585 / NCTC 8452 / 11018)</name>
    <dbReference type="NCBI Taxonomy" id="644284"/>
    <lineage>
        <taxon>Bacteria</taxon>
        <taxon>Bacillati</taxon>
        <taxon>Actinomycetota</taxon>
        <taxon>Actinomycetes</taxon>
        <taxon>Actinomycetales</taxon>
        <taxon>Actinomycetaceae</taxon>
        <taxon>Arcanobacterium</taxon>
    </lineage>
</organism>
<evidence type="ECO:0000259" key="5">
    <source>
        <dbReference type="PROSITE" id="PS51935"/>
    </source>
</evidence>
<keyword evidence="4" id="KW-0788">Thiol protease</keyword>
<protein>
    <submittedName>
        <fullName evidence="6">NLP/P60 protein</fullName>
    </submittedName>
</protein>
<dbReference type="PROSITE" id="PS51935">
    <property type="entry name" value="NLPC_P60"/>
    <property type="match status" value="1"/>
</dbReference>
<dbReference type="STRING" id="644284.Arch_1617"/>
<dbReference type="EMBL" id="CP002045">
    <property type="protein sequence ID" value="ADH93304.1"/>
    <property type="molecule type" value="Genomic_DNA"/>
</dbReference>
<evidence type="ECO:0000256" key="4">
    <source>
        <dbReference type="ARBA" id="ARBA00022807"/>
    </source>
</evidence>
<dbReference type="RefSeq" id="WP_013170792.1">
    <property type="nucleotide sequence ID" value="NC_014218.1"/>
</dbReference>